<dbReference type="EMBL" id="JAAAJB010000204">
    <property type="protein sequence ID" value="KAG0261862.1"/>
    <property type="molecule type" value="Genomic_DNA"/>
</dbReference>
<feature type="transmembrane region" description="Helical" evidence="7">
    <location>
        <begin position="108"/>
        <end position="128"/>
    </location>
</feature>
<evidence type="ECO:0000256" key="5">
    <source>
        <dbReference type="ARBA" id="ARBA00023136"/>
    </source>
</evidence>
<protein>
    <recommendedName>
        <fullName evidence="8">Phosphatidic acid phosphatase type 2/haloperoxidase domain-containing protein</fullName>
    </recommendedName>
</protein>
<accession>A0A9P6QAR3</accession>
<feature type="transmembrane region" description="Helical" evidence="7">
    <location>
        <begin position="77"/>
        <end position="96"/>
    </location>
</feature>
<dbReference type="Pfam" id="PF01569">
    <property type="entry name" value="PAP2"/>
    <property type="match status" value="1"/>
</dbReference>
<feature type="domain" description="Phosphatidic acid phosphatase type 2/haloperoxidase" evidence="8">
    <location>
        <begin position="107"/>
        <end position="259"/>
    </location>
</feature>
<reference evidence="9" key="1">
    <citation type="journal article" date="2020" name="Fungal Divers.">
        <title>Resolving the Mortierellaceae phylogeny through synthesis of multi-gene phylogenetics and phylogenomics.</title>
        <authorList>
            <person name="Vandepol N."/>
            <person name="Liber J."/>
            <person name="Desiro A."/>
            <person name="Na H."/>
            <person name="Kennedy M."/>
            <person name="Barry K."/>
            <person name="Grigoriev I.V."/>
            <person name="Miller A.N."/>
            <person name="O'Donnell K."/>
            <person name="Stajich J.E."/>
            <person name="Bonito G."/>
        </authorList>
    </citation>
    <scope>NUCLEOTIDE SEQUENCE</scope>
    <source>
        <strain evidence="9">BC1065</strain>
    </source>
</reference>
<gene>
    <name evidence="9" type="ORF">DFQ27_002741</name>
</gene>
<dbReference type="SUPFAM" id="SSF48317">
    <property type="entry name" value="Acid phosphatase/Vanadium-dependent haloperoxidase"/>
    <property type="match status" value="1"/>
</dbReference>
<dbReference type="SMART" id="SM00014">
    <property type="entry name" value="acidPPc"/>
    <property type="match status" value="1"/>
</dbReference>
<comment type="caution">
    <text evidence="9">The sequence shown here is derived from an EMBL/GenBank/DDBJ whole genome shotgun (WGS) entry which is preliminary data.</text>
</comment>
<comment type="subcellular location">
    <subcellularLocation>
        <location evidence="1">Membrane</location>
        <topology evidence="1">Multi-pass membrane protein</topology>
    </subcellularLocation>
</comment>
<dbReference type="CDD" id="cd03390">
    <property type="entry name" value="PAP2_containing_1_like"/>
    <property type="match status" value="1"/>
</dbReference>
<evidence type="ECO:0000256" key="3">
    <source>
        <dbReference type="ARBA" id="ARBA00022692"/>
    </source>
</evidence>
<feature type="region of interest" description="Disordered" evidence="6">
    <location>
        <begin position="353"/>
        <end position="417"/>
    </location>
</feature>
<keyword evidence="10" id="KW-1185">Reference proteome</keyword>
<dbReference type="PANTHER" id="PTHR10165">
    <property type="entry name" value="LIPID PHOSPHATE PHOSPHATASE"/>
    <property type="match status" value="1"/>
</dbReference>
<dbReference type="InterPro" id="IPR036938">
    <property type="entry name" value="PAP2/HPO_sf"/>
</dbReference>
<feature type="region of interest" description="Disordered" evidence="6">
    <location>
        <begin position="291"/>
        <end position="314"/>
    </location>
</feature>
<evidence type="ECO:0000256" key="7">
    <source>
        <dbReference type="SAM" id="Phobius"/>
    </source>
</evidence>
<comment type="similarity">
    <text evidence="2">Belongs to the PA-phosphatase related phosphoesterase family.</text>
</comment>
<dbReference type="InterPro" id="IPR043216">
    <property type="entry name" value="PAP-like"/>
</dbReference>
<evidence type="ECO:0000313" key="10">
    <source>
        <dbReference type="Proteomes" id="UP000807716"/>
    </source>
</evidence>
<dbReference type="GO" id="GO:0008195">
    <property type="term" value="F:phosphatidate phosphatase activity"/>
    <property type="evidence" value="ECO:0007669"/>
    <property type="project" value="TreeGrafter"/>
</dbReference>
<dbReference type="PANTHER" id="PTHR10165:SF35">
    <property type="entry name" value="RE23632P"/>
    <property type="match status" value="1"/>
</dbReference>
<evidence type="ECO:0000256" key="6">
    <source>
        <dbReference type="SAM" id="MobiDB-lite"/>
    </source>
</evidence>
<evidence type="ECO:0000256" key="4">
    <source>
        <dbReference type="ARBA" id="ARBA00022989"/>
    </source>
</evidence>
<name>A0A9P6QAR3_9FUNG</name>
<evidence type="ECO:0000313" key="9">
    <source>
        <dbReference type="EMBL" id="KAG0261862.1"/>
    </source>
</evidence>
<keyword evidence="5 7" id="KW-0472">Membrane</keyword>
<dbReference type="AlphaFoldDB" id="A0A9P6QAR3"/>
<dbReference type="OrthoDB" id="8907274at2759"/>
<dbReference type="GO" id="GO:0046839">
    <property type="term" value="P:phospholipid dephosphorylation"/>
    <property type="evidence" value="ECO:0007669"/>
    <property type="project" value="TreeGrafter"/>
</dbReference>
<evidence type="ECO:0000259" key="8">
    <source>
        <dbReference type="SMART" id="SM00014"/>
    </source>
</evidence>
<organism evidence="9 10">
    <name type="scientific">Actinomortierella ambigua</name>
    <dbReference type="NCBI Taxonomy" id="1343610"/>
    <lineage>
        <taxon>Eukaryota</taxon>
        <taxon>Fungi</taxon>
        <taxon>Fungi incertae sedis</taxon>
        <taxon>Mucoromycota</taxon>
        <taxon>Mortierellomycotina</taxon>
        <taxon>Mortierellomycetes</taxon>
        <taxon>Mortierellales</taxon>
        <taxon>Mortierellaceae</taxon>
        <taxon>Actinomortierella</taxon>
    </lineage>
</organism>
<feature type="compositionally biased region" description="Low complexity" evidence="6">
    <location>
        <begin position="371"/>
        <end position="395"/>
    </location>
</feature>
<dbReference type="GO" id="GO:0006644">
    <property type="term" value="P:phospholipid metabolic process"/>
    <property type="evidence" value="ECO:0007669"/>
    <property type="project" value="InterPro"/>
</dbReference>
<dbReference type="Proteomes" id="UP000807716">
    <property type="component" value="Unassembled WGS sequence"/>
</dbReference>
<proteinExistence type="inferred from homology"/>
<evidence type="ECO:0000256" key="2">
    <source>
        <dbReference type="ARBA" id="ARBA00008816"/>
    </source>
</evidence>
<evidence type="ECO:0000256" key="1">
    <source>
        <dbReference type="ARBA" id="ARBA00004141"/>
    </source>
</evidence>
<feature type="transmembrane region" description="Helical" evidence="7">
    <location>
        <begin position="21"/>
        <end position="39"/>
    </location>
</feature>
<keyword evidence="3 7" id="KW-0812">Transmembrane</keyword>
<keyword evidence="4 7" id="KW-1133">Transmembrane helix</keyword>
<dbReference type="GO" id="GO:0016020">
    <property type="term" value="C:membrane"/>
    <property type="evidence" value="ECO:0007669"/>
    <property type="project" value="UniProtKB-SubCell"/>
</dbReference>
<dbReference type="InterPro" id="IPR000326">
    <property type="entry name" value="PAP2/HPO"/>
</dbReference>
<sequence>MRAMRFPTAPKRARQRALLRSYYKDWVLVLVVIAVFLYIDRLEPFHRQFSVKDVTIQHPFAKEERVPIWLCGLTNQVRVLAGVLPAIIMAAIGIFYRRSYNDVHNSLLGILLTQAIVLMITDSVKIAVGRPRPDFLDRCLNLYDNAAGGSPVPMLEDPINRLSDSSICTRMELLRDGFKSFPSGHASFSFGGLGFLSLYLAGKLHLFDERGHIYKSFVVLTPIVGAALIACSRVADYRHHWHDVTIGSALGLVCAIFSYRQYFPSLTSHRSDAPFVPRIHDEDELPTSLLHHHTHAHHDRPNRPADDPQEEELGPEVSIRDGIEGLSSRAGSFLTAVPKNDPQRAALLTAANGSSFSRSAHDPSLPSHYYQQQWQQRQPQQQQPQQQQQQQQQQQDHSSLPRLDRQETRSTLNSVEDAYARGHTNAFAFVPLATDRPREEPFTVAVQK</sequence>
<dbReference type="Gene3D" id="1.20.144.10">
    <property type="entry name" value="Phosphatidic acid phosphatase type 2/haloperoxidase"/>
    <property type="match status" value="1"/>
</dbReference>